<keyword evidence="8" id="KW-1185">Reference proteome</keyword>
<keyword evidence="5 6" id="KW-0472">Membrane</keyword>
<evidence type="ECO:0000256" key="3">
    <source>
        <dbReference type="ARBA" id="ARBA00022692"/>
    </source>
</evidence>
<comment type="caution">
    <text evidence="7">The sequence shown here is derived from an EMBL/GenBank/DDBJ whole genome shotgun (WGS) entry which is preliminary data.</text>
</comment>
<feature type="transmembrane region" description="Helical" evidence="6">
    <location>
        <begin position="42"/>
        <end position="61"/>
    </location>
</feature>
<sequence length="114" mass="12190">MILILSGLSTGLINGLIGIGGGTIVIPTMVFLLGVAQHQAHGTSLAVILPTSVASAFVYWWKGHLSWSLFWPIVLTGVAGAYLGARLMNRLSPERLRQLLGIVMIAAGVRLLWK</sequence>
<dbReference type="GO" id="GO:0005886">
    <property type="term" value="C:plasma membrane"/>
    <property type="evidence" value="ECO:0007669"/>
    <property type="project" value="UniProtKB-SubCell"/>
</dbReference>
<dbReference type="Pfam" id="PF01925">
    <property type="entry name" value="TauE"/>
    <property type="match status" value="1"/>
</dbReference>
<dbReference type="InterPro" id="IPR002781">
    <property type="entry name" value="TM_pro_TauE-like"/>
</dbReference>
<feature type="transmembrane region" description="Helical" evidence="6">
    <location>
        <begin position="12"/>
        <end position="35"/>
    </location>
</feature>
<dbReference type="OrthoDB" id="9791444at2"/>
<dbReference type="PANTHER" id="PTHR43701">
    <property type="entry name" value="MEMBRANE TRANSPORTER PROTEIN MJ0441-RELATED"/>
    <property type="match status" value="1"/>
</dbReference>
<comment type="subcellular location">
    <subcellularLocation>
        <location evidence="6">Cell membrane</location>
        <topology evidence="6">Multi-pass membrane protein</topology>
    </subcellularLocation>
    <subcellularLocation>
        <location evidence="1">Membrane</location>
        <topology evidence="1">Multi-pass membrane protein</topology>
    </subcellularLocation>
</comment>
<reference evidence="7 8" key="1">
    <citation type="submission" date="2020-01" db="EMBL/GenBank/DDBJ databases">
        <title>Whole-genome sequence of Heliobacterium undosum DSM 13378.</title>
        <authorList>
            <person name="Kyndt J.A."/>
            <person name="Meyer T.E."/>
        </authorList>
    </citation>
    <scope>NUCLEOTIDE SEQUENCE [LARGE SCALE GENOMIC DNA]</scope>
    <source>
        <strain evidence="7 8">DSM 13378</strain>
    </source>
</reference>
<dbReference type="InterPro" id="IPR051598">
    <property type="entry name" value="TSUP/Inactive_protease-like"/>
</dbReference>
<organism evidence="7 8">
    <name type="scientific">Heliomicrobium undosum</name>
    <dbReference type="NCBI Taxonomy" id="121734"/>
    <lineage>
        <taxon>Bacteria</taxon>
        <taxon>Bacillati</taxon>
        <taxon>Bacillota</taxon>
        <taxon>Clostridia</taxon>
        <taxon>Eubacteriales</taxon>
        <taxon>Heliobacteriaceae</taxon>
        <taxon>Heliomicrobium</taxon>
    </lineage>
</organism>
<feature type="transmembrane region" description="Helical" evidence="6">
    <location>
        <begin position="67"/>
        <end position="84"/>
    </location>
</feature>
<evidence type="ECO:0000256" key="4">
    <source>
        <dbReference type="ARBA" id="ARBA00022989"/>
    </source>
</evidence>
<proteinExistence type="inferred from homology"/>
<evidence type="ECO:0000256" key="6">
    <source>
        <dbReference type="RuleBase" id="RU363041"/>
    </source>
</evidence>
<comment type="similarity">
    <text evidence="2 6">Belongs to the 4-toluene sulfonate uptake permease (TSUP) (TC 2.A.102) family.</text>
</comment>
<dbReference type="AlphaFoldDB" id="A0A845KXF2"/>
<protein>
    <recommendedName>
        <fullName evidence="6">Probable membrane transporter protein</fullName>
    </recommendedName>
</protein>
<keyword evidence="3 6" id="KW-0812">Transmembrane</keyword>
<keyword evidence="6" id="KW-1003">Cell membrane</keyword>
<dbReference type="EMBL" id="WXEY01000001">
    <property type="protein sequence ID" value="MZP28242.1"/>
    <property type="molecule type" value="Genomic_DNA"/>
</dbReference>
<dbReference type="PANTHER" id="PTHR43701:SF2">
    <property type="entry name" value="MEMBRANE TRANSPORTER PROTEIN YJNA-RELATED"/>
    <property type="match status" value="1"/>
</dbReference>
<evidence type="ECO:0000313" key="8">
    <source>
        <dbReference type="Proteomes" id="UP000463470"/>
    </source>
</evidence>
<dbReference type="Proteomes" id="UP000463470">
    <property type="component" value="Unassembled WGS sequence"/>
</dbReference>
<name>A0A845KXF2_9FIRM</name>
<evidence type="ECO:0000256" key="5">
    <source>
        <dbReference type="ARBA" id="ARBA00023136"/>
    </source>
</evidence>
<gene>
    <name evidence="7" type="ORF">GTO91_00705</name>
</gene>
<keyword evidence="4 6" id="KW-1133">Transmembrane helix</keyword>
<evidence type="ECO:0000313" key="7">
    <source>
        <dbReference type="EMBL" id="MZP28242.1"/>
    </source>
</evidence>
<accession>A0A845KXF2</accession>
<evidence type="ECO:0000256" key="2">
    <source>
        <dbReference type="ARBA" id="ARBA00009142"/>
    </source>
</evidence>
<evidence type="ECO:0000256" key="1">
    <source>
        <dbReference type="ARBA" id="ARBA00004141"/>
    </source>
</evidence>